<feature type="region of interest" description="Disordered" evidence="1">
    <location>
        <begin position="1"/>
        <end position="35"/>
    </location>
</feature>
<dbReference type="AlphaFoldDB" id="A0A258D4S8"/>
<proteinExistence type="predicted"/>
<dbReference type="GO" id="GO:0003697">
    <property type="term" value="F:single-stranded DNA binding"/>
    <property type="evidence" value="ECO:0007669"/>
    <property type="project" value="InterPro"/>
</dbReference>
<feature type="domain" description="N-terminal" evidence="2">
    <location>
        <begin position="40"/>
        <end position="162"/>
    </location>
</feature>
<protein>
    <submittedName>
        <fullName evidence="4">Antirestriction protein ArdC</fullName>
    </submittedName>
</protein>
<evidence type="ECO:0000313" key="5">
    <source>
        <dbReference type="Proteomes" id="UP000215616"/>
    </source>
</evidence>
<dbReference type="InterPro" id="IPR041459">
    <property type="entry name" value="MPTase-PolyVal"/>
</dbReference>
<name>A0A258D4S8_CAUVI</name>
<dbReference type="InterPro" id="IPR013610">
    <property type="entry name" value="ArdC_N"/>
</dbReference>
<dbReference type="Proteomes" id="UP000215616">
    <property type="component" value="Unassembled WGS sequence"/>
</dbReference>
<organism evidence="4 5">
    <name type="scientific">Caulobacter vibrioides</name>
    <name type="common">Caulobacter crescentus</name>
    <dbReference type="NCBI Taxonomy" id="155892"/>
    <lineage>
        <taxon>Bacteria</taxon>
        <taxon>Pseudomonadati</taxon>
        <taxon>Pseudomonadota</taxon>
        <taxon>Alphaproteobacteria</taxon>
        <taxon>Caulobacterales</taxon>
        <taxon>Caulobacteraceae</taxon>
        <taxon>Caulobacter</taxon>
    </lineage>
</organism>
<dbReference type="InterPro" id="IPR017113">
    <property type="entry name" value="Antirestriction_ArdC"/>
</dbReference>
<dbReference type="PIRSF" id="PIRSF037112">
    <property type="entry name" value="Antirestriction_ArdC"/>
    <property type="match status" value="1"/>
</dbReference>
<sequence>MRSPRPSPGAAEPSQAQAQSETKSQARSGTKPSALGLGRNLYEEVTARIVAQLEAGRFPWVQPWTGSGAPALGLPRNGATGRRYSGINILLLWDAAVENGFATQNWLTYRQAQAAGGQVRRGEQGTIVVFADRFVPEKEKERAAREGGEPGAVAFLKRFTVFNLSQCEGLPAPDEIASPPVEREAIPVAEALIAATLADFRIGGERAFYDPSKDFIRVPPQTAFGDQINYYRTCFHELAHWTGHPTRLGRNQSGAYGSKDYGREELVAEMGSAFVCASLGIVPTVRHADYLGAWLETLREDNRAIFKAASAASKAADLLLAFGEAGARSDDAAGAR</sequence>
<evidence type="ECO:0000259" key="3">
    <source>
        <dbReference type="Pfam" id="PF18818"/>
    </source>
</evidence>
<comment type="caution">
    <text evidence="4">The sequence shown here is derived from an EMBL/GenBank/DDBJ whole genome shotgun (WGS) entry which is preliminary data.</text>
</comment>
<feature type="domain" description="Polyvalent protein metallopeptidase" evidence="3">
    <location>
        <begin position="189"/>
        <end position="310"/>
    </location>
</feature>
<feature type="compositionally biased region" description="Low complexity" evidence="1">
    <location>
        <begin position="8"/>
        <end position="21"/>
    </location>
</feature>
<evidence type="ECO:0000259" key="2">
    <source>
        <dbReference type="Pfam" id="PF08401"/>
    </source>
</evidence>
<evidence type="ECO:0000313" key="4">
    <source>
        <dbReference type="EMBL" id="OYX02614.1"/>
    </source>
</evidence>
<dbReference type="EMBL" id="NCDQ01000180">
    <property type="protein sequence ID" value="OYX02614.1"/>
    <property type="molecule type" value="Genomic_DNA"/>
</dbReference>
<dbReference type="Pfam" id="PF08401">
    <property type="entry name" value="ArdcN"/>
    <property type="match status" value="1"/>
</dbReference>
<gene>
    <name evidence="4" type="ORF">B7Z12_11755</name>
</gene>
<reference evidence="4 5" key="1">
    <citation type="submission" date="2017-03" db="EMBL/GenBank/DDBJ databases">
        <title>Lifting the veil on microbial sulfur biogeochemistry in mining wastewaters.</title>
        <authorList>
            <person name="Kantor R.S."/>
            <person name="Colenbrander Nelson T."/>
            <person name="Marshall S."/>
            <person name="Bennett D."/>
            <person name="Apte S."/>
            <person name="Camacho D."/>
            <person name="Thomas B.C."/>
            <person name="Warren L.A."/>
            <person name="Banfield J.F."/>
        </authorList>
    </citation>
    <scope>NUCLEOTIDE SEQUENCE [LARGE SCALE GENOMIC DNA]</scope>
    <source>
        <strain evidence="4">32-67-7</strain>
    </source>
</reference>
<dbReference type="Pfam" id="PF18818">
    <property type="entry name" value="MPTase-PolyVal"/>
    <property type="match status" value="1"/>
</dbReference>
<feature type="compositionally biased region" description="Polar residues" evidence="1">
    <location>
        <begin position="22"/>
        <end position="31"/>
    </location>
</feature>
<evidence type="ECO:0000256" key="1">
    <source>
        <dbReference type="SAM" id="MobiDB-lite"/>
    </source>
</evidence>
<accession>A0A258D4S8</accession>